<organism evidence="3 4">
    <name type="scientific">Catalinimonas alkaloidigena</name>
    <dbReference type="NCBI Taxonomy" id="1075417"/>
    <lineage>
        <taxon>Bacteria</taxon>
        <taxon>Pseudomonadati</taxon>
        <taxon>Bacteroidota</taxon>
        <taxon>Cytophagia</taxon>
        <taxon>Cytophagales</taxon>
        <taxon>Catalimonadaceae</taxon>
        <taxon>Catalinimonas</taxon>
    </lineage>
</organism>
<feature type="chain" id="PRO_5011644173" evidence="1">
    <location>
        <begin position="23"/>
        <end position="299"/>
    </location>
</feature>
<dbReference type="Gene3D" id="3.40.50.1980">
    <property type="entry name" value="Nitrogenase molybdenum iron protein domain"/>
    <property type="match status" value="2"/>
</dbReference>
<dbReference type="Pfam" id="PF01497">
    <property type="entry name" value="Peripla_BP_2"/>
    <property type="match status" value="1"/>
</dbReference>
<dbReference type="RefSeq" id="WP_089683816.1">
    <property type="nucleotide sequence ID" value="NZ_FNFO01000006.1"/>
</dbReference>
<gene>
    <name evidence="3" type="ORF">SAMN05421823_106127</name>
</gene>
<dbReference type="PANTHER" id="PTHR30535:SF4">
    <property type="entry name" value="HEMIN-BINDING PERIPLASMIC PROTEIN HMUT"/>
    <property type="match status" value="1"/>
</dbReference>
<dbReference type="PROSITE" id="PS51257">
    <property type="entry name" value="PROKAR_LIPOPROTEIN"/>
    <property type="match status" value="1"/>
</dbReference>
<sequence length="299" mass="31247">MHRLLALSFVASILFASCQPSSPDGTATGAPDSVAVPMRMVTVGGTITELVYALGLGDRIVATDRTSVYPAAMQGLPSVGHPGNIAAEGILSENPDLIIVANDAAPDDVLTQLESTQTPVWVVENENTVASTKAMICTLAERLDRRAQGDSLLAQLDRDLAEAKARVAQATTVPKVLFIYARGRGTMQVGGRGTFAETLVQLAGGTLATPDLEQFKPLNTEALVAANPDYLLFFESGLESLGGVEGVQSLPGVAQTTAGQQGQIIAMDGLLLSGFGPRLGQAVLQLSERIHPGSRTAQR</sequence>
<dbReference type="EMBL" id="FNFO01000006">
    <property type="protein sequence ID" value="SDL47667.1"/>
    <property type="molecule type" value="Genomic_DNA"/>
</dbReference>
<feature type="domain" description="Fe/B12 periplasmic-binding" evidence="2">
    <location>
        <begin position="39"/>
        <end position="294"/>
    </location>
</feature>
<keyword evidence="4" id="KW-1185">Reference proteome</keyword>
<dbReference type="InterPro" id="IPR002491">
    <property type="entry name" value="ABC_transptr_periplasmic_BD"/>
</dbReference>
<protein>
    <submittedName>
        <fullName evidence="3">Iron complex transport system substrate-binding protein</fullName>
    </submittedName>
</protein>
<dbReference type="Proteomes" id="UP000198510">
    <property type="component" value="Unassembled WGS sequence"/>
</dbReference>
<proteinExistence type="predicted"/>
<name>A0A1G9KD95_9BACT</name>
<dbReference type="AlphaFoldDB" id="A0A1G9KD95"/>
<dbReference type="PROSITE" id="PS50983">
    <property type="entry name" value="FE_B12_PBP"/>
    <property type="match status" value="1"/>
</dbReference>
<dbReference type="SUPFAM" id="SSF53807">
    <property type="entry name" value="Helical backbone' metal receptor"/>
    <property type="match status" value="1"/>
</dbReference>
<dbReference type="PANTHER" id="PTHR30535">
    <property type="entry name" value="VITAMIN B12-BINDING PROTEIN"/>
    <property type="match status" value="1"/>
</dbReference>
<dbReference type="InterPro" id="IPR050902">
    <property type="entry name" value="ABC_Transporter_SBP"/>
</dbReference>
<reference evidence="3 4" key="1">
    <citation type="submission" date="2016-10" db="EMBL/GenBank/DDBJ databases">
        <authorList>
            <person name="de Groot N.N."/>
        </authorList>
    </citation>
    <scope>NUCLEOTIDE SEQUENCE [LARGE SCALE GENOMIC DNA]</scope>
    <source>
        <strain evidence="3 4">DSM 25186</strain>
    </source>
</reference>
<feature type="signal peptide" evidence="1">
    <location>
        <begin position="1"/>
        <end position="22"/>
    </location>
</feature>
<keyword evidence="1" id="KW-0732">Signal</keyword>
<evidence type="ECO:0000313" key="3">
    <source>
        <dbReference type="EMBL" id="SDL47667.1"/>
    </source>
</evidence>
<dbReference type="OrthoDB" id="9797736at2"/>
<dbReference type="STRING" id="1075417.SAMN05421823_106127"/>
<accession>A0A1G9KD95</accession>
<evidence type="ECO:0000256" key="1">
    <source>
        <dbReference type="SAM" id="SignalP"/>
    </source>
</evidence>
<evidence type="ECO:0000259" key="2">
    <source>
        <dbReference type="PROSITE" id="PS50983"/>
    </source>
</evidence>
<evidence type="ECO:0000313" key="4">
    <source>
        <dbReference type="Proteomes" id="UP000198510"/>
    </source>
</evidence>